<name>A0ABT2WXE6_9RHOB</name>
<gene>
    <name evidence="5" type="ORF">OEZ49_22830</name>
</gene>
<comment type="caution">
    <text evidence="5">The sequence shown here is derived from an EMBL/GenBank/DDBJ whole genome shotgun (WGS) entry which is preliminary data.</text>
</comment>
<dbReference type="InterPro" id="IPR013761">
    <property type="entry name" value="SAM/pointed_sf"/>
</dbReference>
<evidence type="ECO:0000259" key="4">
    <source>
        <dbReference type="PROSITE" id="PS50125"/>
    </source>
</evidence>
<dbReference type="InterPro" id="IPR029787">
    <property type="entry name" value="Nucleotide_cyclase"/>
</dbReference>
<dbReference type="SUPFAM" id="SSF52540">
    <property type="entry name" value="P-loop containing nucleoside triphosphate hydrolases"/>
    <property type="match status" value="1"/>
</dbReference>
<evidence type="ECO:0000313" key="5">
    <source>
        <dbReference type="EMBL" id="MCU9840584.1"/>
    </source>
</evidence>
<feature type="domain" description="SAM" evidence="3">
    <location>
        <begin position="1"/>
        <end position="54"/>
    </location>
</feature>
<dbReference type="SUPFAM" id="SSF47769">
    <property type="entry name" value="SAM/Pointed domain"/>
    <property type="match status" value="1"/>
</dbReference>
<proteinExistence type="predicted"/>
<dbReference type="CDD" id="cd07302">
    <property type="entry name" value="CHD"/>
    <property type="match status" value="1"/>
</dbReference>
<dbReference type="Gene3D" id="3.30.70.1230">
    <property type="entry name" value="Nucleotide cyclase"/>
    <property type="match status" value="1"/>
</dbReference>
<dbReference type="InterPro" id="IPR001660">
    <property type="entry name" value="SAM"/>
</dbReference>
<feature type="non-terminal residue" evidence="5">
    <location>
        <position position="1037"/>
    </location>
</feature>
<evidence type="ECO:0000256" key="2">
    <source>
        <dbReference type="ARBA" id="ARBA00022840"/>
    </source>
</evidence>
<accession>A0ABT2WXE6</accession>
<dbReference type="PROSITE" id="PS50105">
    <property type="entry name" value="SAM_DOMAIN"/>
    <property type="match status" value="1"/>
</dbReference>
<dbReference type="InterPro" id="IPR001054">
    <property type="entry name" value="A/G_cyclase"/>
</dbReference>
<keyword evidence="6" id="KW-1185">Reference proteome</keyword>
<dbReference type="Gene3D" id="1.25.40.10">
    <property type="entry name" value="Tetratricopeptide repeat domain"/>
    <property type="match status" value="1"/>
</dbReference>
<keyword evidence="1" id="KW-0547">Nucleotide-binding</keyword>
<dbReference type="PROSITE" id="PS50125">
    <property type="entry name" value="GUANYLATE_CYCLASE_2"/>
    <property type="match status" value="1"/>
</dbReference>
<dbReference type="Gene3D" id="1.10.150.50">
    <property type="entry name" value="Transcription Factor, Ets-1"/>
    <property type="match status" value="1"/>
</dbReference>
<dbReference type="Pfam" id="PF00211">
    <property type="entry name" value="Guanylate_cyc"/>
    <property type="match status" value="1"/>
</dbReference>
<keyword evidence="2" id="KW-0067">ATP-binding</keyword>
<dbReference type="InterPro" id="IPR041664">
    <property type="entry name" value="AAA_16"/>
</dbReference>
<dbReference type="Proteomes" id="UP001321014">
    <property type="component" value="Unassembled WGS sequence"/>
</dbReference>
<dbReference type="SMART" id="SM00454">
    <property type="entry name" value="SAM"/>
    <property type="match status" value="1"/>
</dbReference>
<dbReference type="PANTHER" id="PTHR16305">
    <property type="entry name" value="TESTICULAR SOLUBLE ADENYLYL CYCLASE"/>
    <property type="match status" value="1"/>
</dbReference>
<sequence length="1037" mass="113068">MSVAQFLESVGLGQYADVFEKEAVDADTLADLDDGDLRHLGLPLGHRKKLLRALASDPAAPEFGQSASEFRRVSVLFCDLVGSTELSQKMTAEEFRDLLAAFQRASVRAVEARGGHVAKYLGDGLMAYFGYPRAYEDDAVRAVEAALDMLEGIHRIDTPTGTALRARIGIHSGSTIVGEMGAGLSREKLSVVGEAPIIASRLEQLAEADEILISGEVGRLVEGFVSSDALGERRLKGVERPIMVHRLLGRTEARSRFEATRGRGLTRIAGRSEEIALIRSRWNRVRQGDGQVFVLSGEPGIGKSRIVTDLHDHILESGCKPIVVQCSEQHGGSALYPFIDTLDRAAGVIMRDDAATRLAKLLDFIGSLLGSDAAERMQDYLSASGEGATGEDAARRRRGAIEVLLKWMCSGAIDEFACIIVEDVHWSDPSSRELIGELAGRSSESPILLVVTTRPTFAADWASQHNATMLSLNRLGRAESRLIVDEQFRGLQGKSEQMRDIIDRAEGVPLFLEELSRAAKDMEHGGEENTVPATLHGSLATRLDGLGKAKHIAQVGSVLGRRFPGFILSEVSGVGGVELEELALQLVGADIFVRHGASADAEYGFTHALVKDAAYASLLNRDRRLLHGQVADHLSSLPAARYFPVETIADHLFRAERFGEAAQQWLLAGRDAQKRSADHEAVEHFYDGLRALVAVPPSRQRDESELEIVRALAPLVLVVKGWSSTETSEIYARARVLSQKLDEPAALLPILYGEYLIHVSRAEFNPALKLARELLKLAEDLADDAGLLQGHRVIAWCSLYLGRLADAEKHASRLLALYRSDRHSQVKLEYGYDPQVAGLSILAIISALGGDAEASKRSGEKAVAHARAINHASSLAYALMFACAIPAAMRSDMLMADAFAQELRRLAEEQHSGLWTAYADIMQGWAGNGGAELIKSAINRLSATARNPWRPFFLSLCAERLLRSGQTDEALAMLGEAATSVRKTNERNWEAEIYRLLGRAERQRNGGASDSGRDWIMKAIDAARRDGSVMVEERARV</sequence>
<feature type="domain" description="Guanylate cyclase" evidence="4">
    <location>
        <begin position="74"/>
        <end position="203"/>
    </location>
</feature>
<dbReference type="SUPFAM" id="SSF55073">
    <property type="entry name" value="Nucleotide cyclase"/>
    <property type="match status" value="1"/>
</dbReference>
<dbReference type="CDD" id="cd09487">
    <property type="entry name" value="SAM_superfamily"/>
    <property type="match status" value="1"/>
</dbReference>
<dbReference type="SMART" id="SM00044">
    <property type="entry name" value="CYCc"/>
    <property type="match status" value="1"/>
</dbReference>
<organism evidence="5 6">
    <name type="scientific">Ruegeria marisflavi</name>
    <dbReference type="NCBI Taxonomy" id="2984152"/>
    <lineage>
        <taxon>Bacteria</taxon>
        <taxon>Pseudomonadati</taxon>
        <taxon>Pseudomonadota</taxon>
        <taxon>Alphaproteobacteria</taxon>
        <taxon>Rhodobacterales</taxon>
        <taxon>Roseobacteraceae</taxon>
        <taxon>Ruegeria</taxon>
    </lineage>
</organism>
<dbReference type="Pfam" id="PF00536">
    <property type="entry name" value="SAM_1"/>
    <property type="match status" value="1"/>
</dbReference>
<dbReference type="InterPro" id="IPR027417">
    <property type="entry name" value="P-loop_NTPase"/>
</dbReference>
<protein>
    <submittedName>
        <fullName evidence="5">AAA family ATPase</fullName>
    </submittedName>
</protein>
<evidence type="ECO:0000259" key="3">
    <source>
        <dbReference type="PROSITE" id="PS50105"/>
    </source>
</evidence>
<reference evidence="5 6" key="1">
    <citation type="submission" date="2022-10" db="EMBL/GenBank/DDBJ databases">
        <title>Ruegeria sp. nov., isolated from ocean surface water.</title>
        <authorList>
            <person name="He W."/>
            <person name="Wang L."/>
            <person name="Zhang D.-F."/>
        </authorList>
    </citation>
    <scope>NUCLEOTIDE SEQUENCE [LARGE SCALE GENOMIC DNA]</scope>
    <source>
        <strain evidence="5 6">WL0004</strain>
    </source>
</reference>
<evidence type="ECO:0000313" key="6">
    <source>
        <dbReference type="Proteomes" id="UP001321014"/>
    </source>
</evidence>
<dbReference type="InterPro" id="IPR011990">
    <property type="entry name" value="TPR-like_helical_dom_sf"/>
</dbReference>
<dbReference type="EMBL" id="JAOVQN010000052">
    <property type="protein sequence ID" value="MCU9840584.1"/>
    <property type="molecule type" value="Genomic_DNA"/>
</dbReference>
<dbReference type="Pfam" id="PF13191">
    <property type="entry name" value="AAA_16"/>
    <property type="match status" value="1"/>
</dbReference>
<dbReference type="RefSeq" id="WP_263390440.1">
    <property type="nucleotide sequence ID" value="NZ_JAOVQN010000052.1"/>
</dbReference>
<dbReference type="PANTHER" id="PTHR16305:SF28">
    <property type="entry name" value="GUANYLATE CYCLASE DOMAIN-CONTAINING PROTEIN"/>
    <property type="match status" value="1"/>
</dbReference>
<evidence type="ECO:0000256" key="1">
    <source>
        <dbReference type="ARBA" id="ARBA00022741"/>
    </source>
</evidence>